<sequence>LSTSIAGKRLYTELEEKYVHPDTSKRSRNVFKFQTTTLSSGAGCLHEQAILCVDNGQSVLVSAHTSAGKTVVAEYAVARSLKHKQRVIYTTPIKALSNQKFREFTEEFKDVGLMTGDITINPEATVLIMTTEILLSMLYRGSEVTREVGWVIFDEIHYLRDKERGVVWEETIILLPDSVGLVFLSATIPNARQFAEWIVYLHKNPCHVVYTDYRPVPLQHYVFPCGGDGIHLVVNQKREFIESNFNAALLALQKAAGDAASDTRMRGRKGGSTRAQPYCAKLVKLVMEQNLEPLIVFSFSKMDCEYYATQMNKMDFNTGARREFYCQLTPATFNDFCFSYDFFPVTELFHALRIFHCMCIPVYFLFAGADTEKAAVDLVFNNAIDSLSAEDKRLPQVQILLPVLRRGVGIHHGGLLPILKEIVEILFGEGLIKVLYATETFAMGLNMPARTVLFTATRKFDGHNFRLISSGEYIQMSGRAGRRGKDDRGTVILMLDDRISSTEARQLLMGEPDRLDSSFYLTNNMVLNLLRVEDINPELLLEKSFFQFQHRSQLPSLDKRIKELEKNLQSFSFPEDIDMDQLDAFVKLRDALASANRDRWSLAMKGKAVVPFLQPGRVVRVRTSDDIDFGWGVVLHINQSARFKRNENDKASRDHIVILVECLLEVLPMPTLGNSFGGENLHKSGQPIPLSMVESAASGINIPEIEKDDNQSPTETEVRLVSVPLGCLAELSSVCMTVSNIVECASSKTDVLARKLAMQPSSVRRRLWEGIQRAKDKLGGKLPLLDPIKDMNNRDGRLKEYTQLVHVLESRVALNPLSKRTDADQLVDSYTRRVLILRDLTNIRRQLQNNDTLFHQDELYARKRLLRRLGFCSEGDIIAFKGRVACEISSGDELMLTELLLDGLFSSLSPAQLAGVLSCFVVERSATKQPVDLRPDMVQALDTIQAKARFLARAAAECRIGAARTHSDSPSEDSVQRNVPEAGALLNSRAGLLDDEQAYVDRFSGELMEVVRAWAEGVSFARLCELTSVFEGSVIRCMRRLDELLRQMYDAAKVAGNVELENKFSEGIVAHPSDNGLLFRAQFRVIASSTYLVY</sequence>
<dbReference type="PROSITE" id="PS51194">
    <property type="entry name" value="HELICASE_CTER"/>
    <property type="match status" value="1"/>
</dbReference>
<dbReference type="SMART" id="SM01142">
    <property type="entry name" value="DSHCT"/>
    <property type="match status" value="1"/>
</dbReference>
<dbReference type="InterPro" id="IPR016438">
    <property type="entry name" value="SKI2-like"/>
</dbReference>
<dbReference type="InterPro" id="IPR014001">
    <property type="entry name" value="Helicase_ATP-bd"/>
</dbReference>
<accession>A0A5J4NZQ6</accession>
<keyword evidence="4 9" id="KW-0347">Helicase</keyword>
<dbReference type="Pfam" id="PF00271">
    <property type="entry name" value="Helicase_C"/>
    <property type="match status" value="1"/>
</dbReference>
<dbReference type="Pfam" id="PF08148">
    <property type="entry name" value="DSHCT"/>
    <property type="match status" value="1"/>
</dbReference>
<evidence type="ECO:0000256" key="3">
    <source>
        <dbReference type="ARBA" id="ARBA00022801"/>
    </source>
</evidence>
<evidence type="ECO:0000259" key="8">
    <source>
        <dbReference type="PROSITE" id="PS51194"/>
    </source>
</evidence>
<dbReference type="InterPro" id="IPR025696">
    <property type="entry name" value="Beta-barrel_MTR4"/>
</dbReference>
<keyword evidence="5" id="KW-0067">ATP-binding</keyword>
<name>A0A5J4NZQ6_9TREM</name>
<comment type="subcellular location">
    <subcellularLocation>
        <location evidence="1">Nucleus</location>
    </subcellularLocation>
</comment>
<feature type="domain" description="Helicase ATP-binding" evidence="7">
    <location>
        <begin position="50"/>
        <end position="206"/>
    </location>
</feature>
<keyword evidence="2" id="KW-0547">Nucleotide-binding</keyword>
<dbReference type="EMBL" id="QNGE01000313">
    <property type="protein sequence ID" value="KAA3680951.1"/>
    <property type="molecule type" value="Genomic_DNA"/>
</dbReference>
<keyword evidence="6" id="KW-0539">Nucleus</keyword>
<keyword evidence="3" id="KW-0378">Hydrolase</keyword>
<dbReference type="PANTHER" id="PTHR12131:SF7">
    <property type="entry name" value="EXOSOME RNA HELICASE MTR4"/>
    <property type="match status" value="1"/>
</dbReference>
<dbReference type="FunFam" id="3.40.50.300:FF:000083">
    <property type="entry name" value="ATP-dependent RNA helicase DOB1"/>
    <property type="match status" value="1"/>
</dbReference>
<keyword evidence="10" id="KW-1185">Reference proteome</keyword>
<dbReference type="SUPFAM" id="SSF52540">
    <property type="entry name" value="P-loop containing nucleoside triphosphate hydrolases"/>
    <property type="match status" value="1"/>
</dbReference>
<dbReference type="GO" id="GO:0005524">
    <property type="term" value="F:ATP binding"/>
    <property type="evidence" value="ECO:0007669"/>
    <property type="project" value="UniProtKB-KW"/>
</dbReference>
<dbReference type="PIRSF" id="PIRSF005198">
    <property type="entry name" value="Antiviral_helicase_SKI2"/>
    <property type="match status" value="1"/>
</dbReference>
<evidence type="ECO:0000313" key="10">
    <source>
        <dbReference type="Proteomes" id="UP000324629"/>
    </source>
</evidence>
<dbReference type="Pfam" id="PF13234">
    <property type="entry name" value="MTR4_beta-barrel"/>
    <property type="match status" value="1"/>
</dbReference>
<dbReference type="SMART" id="SM00487">
    <property type="entry name" value="DEXDc"/>
    <property type="match status" value="1"/>
</dbReference>
<dbReference type="Proteomes" id="UP000324629">
    <property type="component" value="Unassembled WGS sequence"/>
</dbReference>
<evidence type="ECO:0000256" key="5">
    <source>
        <dbReference type="ARBA" id="ARBA00022840"/>
    </source>
</evidence>
<dbReference type="GO" id="GO:0000460">
    <property type="term" value="P:maturation of 5.8S rRNA"/>
    <property type="evidence" value="ECO:0007669"/>
    <property type="project" value="TreeGrafter"/>
</dbReference>
<dbReference type="Gene3D" id="2.40.30.300">
    <property type="match status" value="1"/>
</dbReference>
<dbReference type="GO" id="GO:0016787">
    <property type="term" value="F:hydrolase activity"/>
    <property type="evidence" value="ECO:0007669"/>
    <property type="project" value="UniProtKB-KW"/>
</dbReference>
<dbReference type="GO" id="GO:0006401">
    <property type="term" value="P:RNA catabolic process"/>
    <property type="evidence" value="ECO:0007669"/>
    <property type="project" value="InterPro"/>
</dbReference>
<dbReference type="InterPro" id="IPR012961">
    <property type="entry name" value="Ski2/MTR4_C"/>
</dbReference>
<evidence type="ECO:0000313" key="9">
    <source>
        <dbReference type="EMBL" id="KAA3680951.1"/>
    </source>
</evidence>
<dbReference type="GO" id="GO:0005634">
    <property type="term" value="C:nucleus"/>
    <property type="evidence" value="ECO:0007669"/>
    <property type="project" value="UniProtKB-SubCell"/>
</dbReference>
<evidence type="ECO:0000256" key="1">
    <source>
        <dbReference type="ARBA" id="ARBA00004123"/>
    </source>
</evidence>
<dbReference type="PROSITE" id="PS51192">
    <property type="entry name" value="HELICASE_ATP_BIND_1"/>
    <property type="match status" value="1"/>
</dbReference>
<dbReference type="Gene3D" id="1.10.3380.30">
    <property type="match status" value="1"/>
</dbReference>
<dbReference type="PANTHER" id="PTHR12131">
    <property type="entry name" value="ATP-DEPENDENT RNA AND DNA HELICASE"/>
    <property type="match status" value="1"/>
</dbReference>
<dbReference type="SMART" id="SM00490">
    <property type="entry name" value="HELICc"/>
    <property type="match status" value="1"/>
</dbReference>
<dbReference type="InterPro" id="IPR001650">
    <property type="entry name" value="Helicase_C-like"/>
</dbReference>
<protein>
    <submittedName>
        <fullName evidence="9">ATP-dependent RNA helicase DOB1</fullName>
    </submittedName>
</protein>
<dbReference type="CDD" id="cd18795">
    <property type="entry name" value="SF2_C_Ski2"/>
    <property type="match status" value="1"/>
</dbReference>
<dbReference type="InterPro" id="IPR048392">
    <property type="entry name" value="MTR4-like_stalk"/>
</dbReference>
<dbReference type="GO" id="GO:0003723">
    <property type="term" value="F:RNA binding"/>
    <property type="evidence" value="ECO:0007669"/>
    <property type="project" value="InterPro"/>
</dbReference>
<evidence type="ECO:0000259" key="7">
    <source>
        <dbReference type="PROSITE" id="PS51192"/>
    </source>
</evidence>
<feature type="domain" description="Helicase C-terminal" evidence="8">
    <location>
        <begin position="368"/>
        <end position="533"/>
    </location>
</feature>
<dbReference type="InterPro" id="IPR011545">
    <property type="entry name" value="DEAD/DEAH_box_helicase_dom"/>
</dbReference>
<dbReference type="Pfam" id="PF00270">
    <property type="entry name" value="DEAD"/>
    <property type="match status" value="1"/>
</dbReference>
<dbReference type="GO" id="GO:0003724">
    <property type="term" value="F:RNA helicase activity"/>
    <property type="evidence" value="ECO:0007669"/>
    <property type="project" value="InterPro"/>
</dbReference>
<proteinExistence type="predicted"/>
<evidence type="ECO:0000256" key="4">
    <source>
        <dbReference type="ARBA" id="ARBA00022806"/>
    </source>
</evidence>
<reference evidence="9 10" key="1">
    <citation type="journal article" date="2019" name="Gigascience">
        <title>Whole-genome sequence of the oriental lung fluke Paragonimus westermani.</title>
        <authorList>
            <person name="Oey H."/>
            <person name="Zakrzewski M."/>
            <person name="Narain K."/>
            <person name="Devi K.R."/>
            <person name="Agatsuma T."/>
            <person name="Nawaratna S."/>
            <person name="Gobert G.N."/>
            <person name="Jones M.K."/>
            <person name="Ragan M.A."/>
            <person name="McManus D.P."/>
            <person name="Krause L."/>
        </authorList>
    </citation>
    <scope>NUCLEOTIDE SEQUENCE [LARGE SCALE GENOMIC DNA]</scope>
    <source>
        <strain evidence="9 10">IND2009</strain>
    </source>
</reference>
<dbReference type="InterPro" id="IPR027417">
    <property type="entry name" value="P-loop_NTPase"/>
</dbReference>
<dbReference type="InterPro" id="IPR050699">
    <property type="entry name" value="RNA-DNA_Helicase"/>
</dbReference>
<gene>
    <name evidence="9" type="ORF">DEA37_0011017</name>
</gene>
<organism evidence="9 10">
    <name type="scientific">Paragonimus westermani</name>
    <dbReference type="NCBI Taxonomy" id="34504"/>
    <lineage>
        <taxon>Eukaryota</taxon>
        <taxon>Metazoa</taxon>
        <taxon>Spiralia</taxon>
        <taxon>Lophotrochozoa</taxon>
        <taxon>Platyhelminthes</taxon>
        <taxon>Trematoda</taxon>
        <taxon>Digenea</taxon>
        <taxon>Plagiorchiida</taxon>
        <taxon>Troglotremata</taxon>
        <taxon>Troglotrematidae</taxon>
        <taxon>Paragonimus</taxon>
    </lineage>
</organism>
<evidence type="ECO:0000256" key="6">
    <source>
        <dbReference type="ARBA" id="ARBA00023242"/>
    </source>
</evidence>
<evidence type="ECO:0000256" key="2">
    <source>
        <dbReference type="ARBA" id="ARBA00022741"/>
    </source>
</evidence>
<feature type="non-terminal residue" evidence="9">
    <location>
        <position position="1"/>
    </location>
</feature>
<dbReference type="AlphaFoldDB" id="A0A5J4NZQ6"/>
<comment type="caution">
    <text evidence="9">The sequence shown here is derived from an EMBL/GenBank/DDBJ whole genome shotgun (WGS) entry which is preliminary data.</text>
</comment>
<dbReference type="Pfam" id="PF21408">
    <property type="entry name" value="MTR4-like_stalk"/>
    <property type="match status" value="1"/>
</dbReference>
<dbReference type="Gene3D" id="3.40.50.300">
    <property type="entry name" value="P-loop containing nucleotide triphosphate hydrolases"/>
    <property type="match status" value="2"/>
</dbReference>